<gene>
    <name evidence="1" type="ORF">C451_14075</name>
</gene>
<name>M0N142_9EURY</name>
<evidence type="ECO:0000313" key="2">
    <source>
        <dbReference type="Proteomes" id="UP000011680"/>
    </source>
</evidence>
<proteinExistence type="predicted"/>
<reference evidence="1 2" key="1">
    <citation type="journal article" date="2014" name="PLoS Genet.">
        <title>Phylogenetically driven sequencing of extremely halophilic archaea reveals strategies for static and dynamic osmo-response.</title>
        <authorList>
            <person name="Becker E.A."/>
            <person name="Seitzer P.M."/>
            <person name="Tritt A."/>
            <person name="Larsen D."/>
            <person name="Krusor M."/>
            <person name="Yao A.I."/>
            <person name="Wu D."/>
            <person name="Madern D."/>
            <person name="Eisen J.A."/>
            <person name="Darling A.E."/>
            <person name="Facciotti M.T."/>
        </authorList>
    </citation>
    <scope>NUCLEOTIDE SEQUENCE [LARGE SCALE GENOMIC DNA]</scope>
    <source>
        <strain evidence="1 2">JCM 13552</strain>
    </source>
</reference>
<sequence length="113" mass="13063">MERVHEPFVFLFGKFGRTTGSRFVIDNVLERLETEPFETCEPLREPSLRVPVALSEILLSNAVLSFPVNCRHQPLCRLLSFNLRQDLAEVFGRNVLKMSYARTTECRLKNFSS</sequence>
<dbReference type="EMBL" id="AOMF01000164">
    <property type="protein sequence ID" value="EMA51692.1"/>
    <property type="molecule type" value="Genomic_DNA"/>
</dbReference>
<keyword evidence="2" id="KW-1185">Reference proteome</keyword>
<organism evidence="1 2">
    <name type="scientific">Halococcus thailandensis JCM 13552</name>
    <dbReference type="NCBI Taxonomy" id="1227457"/>
    <lineage>
        <taxon>Archaea</taxon>
        <taxon>Methanobacteriati</taxon>
        <taxon>Methanobacteriota</taxon>
        <taxon>Stenosarchaea group</taxon>
        <taxon>Halobacteria</taxon>
        <taxon>Halobacteriales</taxon>
        <taxon>Halococcaceae</taxon>
        <taxon>Halococcus</taxon>
    </lineage>
</organism>
<evidence type="ECO:0000313" key="1">
    <source>
        <dbReference type="EMBL" id="EMA51692.1"/>
    </source>
</evidence>
<dbReference type="Proteomes" id="UP000011680">
    <property type="component" value="Unassembled WGS sequence"/>
</dbReference>
<accession>M0N142</accession>
<protein>
    <submittedName>
        <fullName evidence="1">Uncharacterized protein</fullName>
    </submittedName>
</protein>
<dbReference type="AlphaFoldDB" id="M0N142"/>
<comment type="caution">
    <text evidence="1">The sequence shown here is derived from an EMBL/GenBank/DDBJ whole genome shotgun (WGS) entry which is preliminary data.</text>
</comment>